<dbReference type="Pfam" id="PF02698">
    <property type="entry name" value="DUF218"/>
    <property type="match status" value="1"/>
</dbReference>
<evidence type="ECO:0000259" key="2">
    <source>
        <dbReference type="Pfam" id="PF02698"/>
    </source>
</evidence>
<dbReference type="InterPro" id="IPR014729">
    <property type="entry name" value="Rossmann-like_a/b/a_fold"/>
</dbReference>
<dbReference type="OrthoDB" id="508612at2"/>
<dbReference type="EMBL" id="MRCB01000010">
    <property type="protein sequence ID" value="OKH23260.1"/>
    <property type="molecule type" value="Genomic_DNA"/>
</dbReference>
<dbReference type="Gene3D" id="3.40.50.620">
    <property type="entry name" value="HUPs"/>
    <property type="match status" value="1"/>
</dbReference>
<dbReference type="AlphaFoldDB" id="A0A1U7HI48"/>
<protein>
    <recommendedName>
        <fullName evidence="2">DUF218 domain-containing protein</fullName>
    </recommendedName>
</protein>
<keyword evidence="1" id="KW-0812">Transmembrane</keyword>
<feature type="transmembrane region" description="Helical" evidence="1">
    <location>
        <begin position="21"/>
        <end position="40"/>
    </location>
</feature>
<evidence type="ECO:0000313" key="3">
    <source>
        <dbReference type="EMBL" id="OKH23260.1"/>
    </source>
</evidence>
<feature type="domain" description="DUF218" evidence="2">
    <location>
        <begin position="51"/>
        <end position="150"/>
    </location>
</feature>
<proteinExistence type="predicted"/>
<sequence>MKKLDLRRKLARKQRKRLLKVVAIVILGAMLASLLFNIAVRLPTNASKPVDAVLVLGGSIQREIHAAWLTKDYPDIPFLISHGSDDPCILFIFQRAGARLEQIWLERCADSTFGNFFFSAPILRRWNAHKVKLVTSGSHIERAEWMSKILLGAQGMAVEIDPVQEKGVPGNRESTLKTTLDVTRSIVWSFFSQLIQPPCFDVKELANVDLQVWKEKGYACER</sequence>
<comment type="caution">
    <text evidence="3">The sequence shown here is derived from an EMBL/GenBank/DDBJ whole genome shotgun (WGS) entry which is preliminary data.</text>
</comment>
<dbReference type="RefSeq" id="WP_073599537.1">
    <property type="nucleotide sequence ID" value="NZ_MRCB01000010.1"/>
</dbReference>
<gene>
    <name evidence="3" type="ORF">NIES593_10505</name>
</gene>
<name>A0A1U7HI48_9CYAN</name>
<dbReference type="CDD" id="cd06259">
    <property type="entry name" value="YdcF-like"/>
    <property type="match status" value="1"/>
</dbReference>
<dbReference type="STRING" id="1921803.NIES593_10505"/>
<keyword evidence="1" id="KW-1133">Transmembrane helix</keyword>
<keyword evidence="4" id="KW-1185">Reference proteome</keyword>
<dbReference type="InterPro" id="IPR003848">
    <property type="entry name" value="DUF218"/>
</dbReference>
<evidence type="ECO:0000313" key="4">
    <source>
        <dbReference type="Proteomes" id="UP000186868"/>
    </source>
</evidence>
<dbReference type="Proteomes" id="UP000186868">
    <property type="component" value="Unassembled WGS sequence"/>
</dbReference>
<keyword evidence="1" id="KW-0472">Membrane</keyword>
<organism evidence="3 4">
    <name type="scientific">Hydrococcus rivularis NIES-593</name>
    <dbReference type="NCBI Taxonomy" id="1921803"/>
    <lineage>
        <taxon>Bacteria</taxon>
        <taxon>Bacillati</taxon>
        <taxon>Cyanobacteriota</taxon>
        <taxon>Cyanophyceae</taxon>
        <taxon>Pleurocapsales</taxon>
        <taxon>Hydrococcaceae</taxon>
        <taxon>Hydrococcus</taxon>
    </lineage>
</organism>
<accession>A0A1U7HI48</accession>
<evidence type="ECO:0000256" key="1">
    <source>
        <dbReference type="SAM" id="Phobius"/>
    </source>
</evidence>
<reference evidence="3 4" key="1">
    <citation type="submission" date="2016-11" db="EMBL/GenBank/DDBJ databases">
        <title>Draft Genome Sequences of Nine Cyanobacterial Strains from Diverse Habitats.</title>
        <authorList>
            <person name="Zhu T."/>
            <person name="Hou S."/>
            <person name="Lu X."/>
            <person name="Hess W.R."/>
        </authorList>
    </citation>
    <scope>NUCLEOTIDE SEQUENCE [LARGE SCALE GENOMIC DNA]</scope>
    <source>
        <strain evidence="3 4">NIES-593</strain>
    </source>
</reference>